<dbReference type="GO" id="GO:0005840">
    <property type="term" value="C:ribosome"/>
    <property type="evidence" value="ECO:0007669"/>
    <property type="project" value="UniProtKB-KW"/>
</dbReference>
<keyword evidence="4" id="KW-0687">Ribonucleoprotein</keyword>
<dbReference type="PIRSF" id="PIRSF002131">
    <property type="entry name" value="Ribosomal_S11"/>
    <property type="match status" value="1"/>
</dbReference>
<keyword evidence="3 5" id="KW-0689">Ribosomal protein</keyword>
<gene>
    <name evidence="5" type="primary">rps11</name>
</gene>
<sequence>MTKFNIFPKQLVRFIVSSTKRNIFITLSDFQDNIILKKFSLGTCGFKNRHKGTTFAFMKIIYEASLYCLNKNYNYTILIIYGRLYLNRALLLKIILTTTFKQKSLKIFSIKDLTSYPFNGWRGKKQKQ</sequence>
<dbReference type="Pfam" id="PF00411">
    <property type="entry name" value="Ribosomal_S11"/>
    <property type="match status" value="1"/>
</dbReference>
<evidence type="ECO:0000256" key="2">
    <source>
        <dbReference type="ARBA" id="ARBA00006194"/>
    </source>
</evidence>
<organism evidence="5">
    <name type="scientific">Nephromyces sp. ex Molgula occidentalis</name>
    <dbReference type="NCBI Taxonomy" id="2544991"/>
    <lineage>
        <taxon>Eukaryota</taxon>
        <taxon>Sar</taxon>
        <taxon>Alveolata</taxon>
        <taxon>Apicomplexa</taxon>
        <taxon>Aconoidasida</taxon>
        <taxon>Nephromycida</taxon>
        <taxon>Nephromyces</taxon>
    </lineage>
</organism>
<name>A0A5C1H897_9APIC</name>
<dbReference type="EMBL" id="MK573205">
    <property type="protein sequence ID" value="QEM01734.1"/>
    <property type="molecule type" value="Genomic_DNA"/>
</dbReference>
<dbReference type="SUPFAM" id="SSF53137">
    <property type="entry name" value="Translational machinery components"/>
    <property type="match status" value="1"/>
</dbReference>
<dbReference type="InterPro" id="IPR001971">
    <property type="entry name" value="Ribosomal_uS11"/>
</dbReference>
<evidence type="ECO:0000256" key="1">
    <source>
        <dbReference type="ARBA" id="ARBA00004229"/>
    </source>
</evidence>
<evidence type="ECO:0000313" key="5">
    <source>
        <dbReference type="EMBL" id="QEM01734.1"/>
    </source>
</evidence>
<comment type="subcellular location">
    <subcellularLocation>
        <location evidence="1">Plastid</location>
        <location evidence="1">Chloroplast</location>
    </subcellularLocation>
</comment>
<proteinExistence type="inferred from homology"/>
<reference evidence="5" key="1">
    <citation type="journal article" date="2019" name="Genome Biol. Evol.">
        <title>Nephromyces represents a diverse and novel lineage of the Apicomplexa that has retained apicoplasts.</title>
        <authorList>
            <person name="Munoz-Gomez S.A."/>
            <person name="Durnin K."/>
            <person name="Eme L."/>
            <person name="Paight C."/>
            <person name="Lane C.E."/>
            <person name="Saffo M.B."/>
            <person name="Slamovits C.H."/>
        </authorList>
    </citation>
    <scope>NUCLEOTIDE SEQUENCE</scope>
    <source>
        <strain evidence="5">654</strain>
    </source>
</reference>
<protein>
    <submittedName>
        <fullName evidence="5">30S ribosomal protein S11</fullName>
    </submittedName>
</protein>
<accession>A0A5C1H897</accession>
<dbReference type="GO" id="GO:0009507">
    <property type="term" value="C:chloroplast"/>
    <property type="evidence" value="ECO:0007669"/>
    <property type="project" value="UniProtKB-SubCell"/>
</dbReference>
<dbReference type="Gene3D" id="3.30.420.80">
    <property type="entry name" value="Ribosomal protein S11"/>
    <property type="match status" value="1"/>
</dbReference>
<dbReference type="GO" id="GO:1990904">
    <property type="term" value="C:ribonucleoprotein complex"/>
    <property type="evidence" value="ECO:0007669"/>
    <property type="project" value="UniProtKB-KW"/>
</dbReference>
<evidence type="ECO:0000256" key="4">
    <source>
        <dbReference type="ARBA" id="ARBA00023274"/>
    </source>
</evidence>
<dbReference type="GO" id="GO:0003735">
    <property type="term" value="F:structural constituent of ribosome"/>
    <property type="evidence" value="ECO:0007669"/>
    <property type="project" value="InterPro"/>
</dbReference>
<comment type="similarity">
    <text evidence="2">Belongs to the universal ribosomal protein uS11 family.</text>
</comment>
<dbReference type="GO" id="GO:0006412">
    <property type="term" value="P:translation"/>
    <property type="evidence" value="ECO:0007669"/>
    <property type="project" value="InterPro"/>
</dbReference>
<dbReference type="InterPro" id="IPR036967">
    <property type="entry name" value="Ribosomal_uS11_sf"/>
</dbReference>
<evidence type="ECO:0000256" key="3">
    <source>
        <dbReference type="ARBA" id="ARBA00022980"/>
    </source>
</evidence>
<dbReference type="AlphaFoldDB" id="A0A5C1H897"/>